<evidence type="ECO:0000256" key="2">
    <source>
        <dbReference type="SAM" id="SignalP"/>
    </source>
</evidence>
<name>A0A5S8H9D4_RABIT</name>
<feature type="domain" description="Superoxide dismutase copper/zinc binding" evidence="3">
    <location>
        <begin position="82"/>
        <end position="140"/>
    </location>
</feature>
<organism evidence="4 5">
    <name type="scientific">Oryctolagus cuniculus</name>
    <name type="common">Rabbit</name>
    <dbReference type="NCBI Taxonomy" id="9986"/>
    <lineage>
        <taxon>Eukaryota</taxon>
        <taxon>Metazoa</taxon>
        <taxon>Chordata</taxon>
        <taxon>Craniata</taxon>
        <taxon>Vertebrata</taxon>
        <taxon>Euteleostomi</taxon>
        <taxon>Mammalia</taxon>
        <taxon>Eutheria</taxon>
        <taxon>Euarchontoglires</taxon>
        <taxon>Glires</taxon>
        <taxon>Lagomorpha</taxon>
        <taxon>Leporidae</taxon>
        <taxon>Oryctolagus</taxon>
    </lineage>
</organism>
<protein>
    <submittedName>
        <fullName evidence="4">Extracellular superoxide dismutase [Cu-Zn]</fullName>
    </submittedName>
</protein>
<keyword evidence="2" id="KW-0732">Signal</keyword>
<dbReference type="InterPro" id="IPR001424">
    <property type="entry name" value="SOD_Cu_Zn_dom"/>
</dbReference>
<proteinExistence type="predicted"/>
<dbReference type="InterPro" id="IPR036423">
    <property type="entry name" value="SOD-like_Cu/Zn_dom_sf"/>
</dbReference>
<dbReference type="PANTHER" id="PTHR10003">
    <property type="entry name" value="SUPEROXIDE DISMUTASE CU-ZN -RELATED"/>
    <property type="match status" value="1"/>
</dbReference>
<feature type="region of interest" description="Disordered" evidence="1">
    <location>
        <begin position="153"/>
        <end position="241"/>
    </location>
</feature>
<dbReference type="Bgee" id="ENSOCUG00000007460">
    <property type="expression patterns" value="Expressed in aorta and 16 other cell types or tissues"/>
</dbReference>
<dbReference type="Gene3D" id="2.60.40.200">
    <property type="entry name" value="Superoxide dismutase, copper/zinc binding domain"/>
    <property type="match status" value="1"/>
</dbReference>
<dbReference type="GeneTree" id="ENSGT00940000162224"/>
<sequence>MLALVCSCLLLAALPADTWSGPAAVELGSDTVEQIRDTHAKVTEIWQALTQQRAAQGEPAGALHAVCRVQPSATLDAAQPRVSGLVVFRQLGPGAQLEAFFDLEGFPVEANLSSRAIHVHQFGDLSQGCDSTGAHYNPPLEVPLGPGRLARRAALDRGPRRGGARRRGRPGPRRQRGQRGERQRGPQAGLLRGGRQRARALGAPGAGARRAQEATARKRVQGRLAGPDARRVPEKSARPGRPLCVEVSPWPRPPQAHSQAQGALRTHRAEGLHGNRMLTSKGTRWGMLSRGDHQPRRVPNCPVGGSRLPASLTGSHVPWAGKTQICFRATVRSPESGILSRNSWGHPPNEIPHMSLLWLLFLPRRHSRFFFFFNLFESQSYREGETGIVYYLG</sequence>
<feature type="signal peptide" evidence="2">
    <location>
        <begin position="1"/>
        <end position="20"/>
    </location>
</feature>
<dbReference type="SMR" id="A0A5S8H9D4"/>
<dbReference type="EMBL" id="AAGW02010237">
    <property type="status" value="NOT_ANNOTATED_CDS"/>
    <property type="molecule type" value="Genomic_DNA"/>
</dbReference>
<dbReference type="PROSITE" id="PS00087">
    <property type="entry name" value="SOD_CU_ZN_1"/>
    <property type="match status" value="1"/>
</dbReference>
<dbReference type="GO" id="GO:0005507">
    <property type="term" value="F:copper ion binding"/>
    <property type="evidence" value="ECO:0007669"/>
    <property type="project" value="InterPro"/>
</dbReference>
<accession>A0A5S8H9D4</accession>
<feature type="compositionally biased region" description="Basic residues" evidence="1">
    <location>
        <begin position="160"/>
        <end position="177"/>
    </location>
</feature>
<dbReference type="AlphaFoldDB" id="A0A5S8H9D4"/>
<keyword evidence="5" id="KW-1185">Reference proteome</keyword>
<reference evidence="4" key="3">
    <citation type="submission" date="2025-09" db="UniProtKB">
        <authorList>
            <consortium name="Ensembl"/>
        </authorList>
    </citation>
    <scope>IDENTIFICATION</scope>
    <source>
        <strain evidence="4">Thorbecke</strain>
    </source>
</reference>
<dbReference type="SUPFAM" id="SSF49329">
    <property type="entry name" value="Cu,Zn superoxide dismutase-like"/>
    <property type="match status" value="1"/>
</dbReference>
<dbReference type="Pfam" id="PF00080">
    <property type="entry name" value="Sod_Cu"/>
    <property type="match status" value="1"/>
</dbReference>
<dbReference type="InParanoid" id="A0A5S8H9D4"/>
<feature type="compositionally biased region" description="Low complexity" evidence="1">
    <location>
        <begin position="199"/>
        <end position="209"/>
    </location>
</feature>
<evidence type="ECO:0000313" key="5">
    <source>
        <dbReference type="Proteomes" id="UP000001811"/>
    </source>
</evidence>
<dbReference type="GO" id="GO:0006801">
    <property type="term" value="P:superoxide metabolic process"/>
    <property type="evidence" value="ECO:0007669"/>
    <property type="project" value="InterPro"/>
</dbReference>
<reference evidence="4 5" key="1">
    <citation type="journal article" date="2011" name="Nature">
        <title>A high-resolution map of human evolutionary constraint using 29 mammals.</title>
        <authorList>
            <person name="Lindblad-Toh K."/>
            <person name="Garber M."/>
            <person name="Zuk O."/>
            <person name="Lin M.F."/>
            <person name="Parker B.J."/>
            <person name="Washietl S."/>
            <person name="Kheradpour P."/>
            <person name="Ernst J."/>
            <person name="Jordan G."/>
            <person name="Mauceli E."/>
            <person name="Ward L.D."/>
            <person name="Lowe C.B."/>
            <person name="Holloway A.K."/>
            <person name="Clamp M."/>
            <person name="Gnerre S."/>
            <person name="Alfoldi J."/>
            <person name="Beal K."/>
            <person name="Chang J."/>
            <person name="Clawson H."/>
            <person name="Cuff J."/>
            <person name="Di Palma F."/>
            <person name="Fitzgerald S."/>
            <person name="Flicek P."/>
            <person name="Guttman M."/>
            <person name="Hubisz M.J."/>
            <person name="Jaffe D.B."/>
            <person name="Jungreis I."/>
            <person name="Kent W.J."/>
            <person name="Kostka D."/>
            <person name="Lara M."/>
            <person name="Martins A.L."/>
            <person name="Massingham T."/>
            <person name="Moltke I."/>
            <person name="Raney B.J."/>
            <person name="Rasmussen M.D."/>
            <person name="Robinson J."/>
            <person name="Stark A."/>
            <person name="Vilella A.J."/>
            <person name="Wen J."/>
            <person name="Xie X."/>
            <person name="Zody M.C."/>
            <person name="Baldwin J."/>
            <person name="Bloom T."/>
            <person name="Chin C.W."/>
            <person name="Heiman D."/>
            <person name="Nicol R."/>
            <person name="Nusbaum C."/>
            <person name="Young S."/>
            <person name="Wilkinson J."/>
            <person name="Worley K.C."/>
            <person name="Kovar C.L."/>
            <person name="Muzny D.M."/>
            <person name="Gibbs R.A."/>
            <person name="Cree A."/>
            <person name="Dihn H.H."/>
            <person name="Fowler G."/>
            <person name="Jhangiani S."/>
            <person name="Joshi V."/>
            <person name="Lee S."/>
            <person name="Lewis L.R."/>
            <person name="Nazareth L.V."/>
            <person name="Okwuonu G."/>
            <person name="Santibanez J."/>
            <person name="Warren W.C."/>
            <person name="Mardis E.R."/>
            <person name="Weinstock G.M."/>
            <person name="Wilson R.K."/>
            <person name="Delehaunty K."/>
            <person name="Dooling D."/>
            <person name="Fronik C."/>
            <person name="Fulton L."/>
            <person name="Fulton B."/>
            <person name="Graves T."/>
            <person name="Minx P."/>
            <person name="Sodergren E."/>
            <person name="Birney E."/>
            <person name="Margulies E.H."/>
            <person name="Herrero J."/>
            <person name="Green E.D."/>
            <person name="Haussler D."/>
            <person name="Siepel A."/>
            <person name="Goldman N."/>
            <person name="Pollard K.S."/>
            <person name="Pedersen J.S."/>
            <person name="Lander E.S."/>
            <person name="Kellis M."/>
        </authorList>
    </citation>
    <scope>NUCLEOTIDE SEQUENCE [LARGE SCALE GENOMIC DNA]</scope>
    <source>
        <strain evidence="4 5">Thorbecke inbred</strain>
    </source>
</reference>
<feature type="chain" id="PRO_5024820301" evidence="2">
    <location>
        <begin position="21"/>
        <end position="393"/>
    </location>
</feature>
<dbReference type="InterPro" id="IPR018152">
    <property type="entry name" value="SOD_Cu/Zn_BS"/>
</dbReference>
<dbReference type="InterPro" id="IPR024134">
    <property type="entry name" value="SOD_Cu/Zn_/chaperone"/>
</dbReference>
<feature type="compositionally biased region" description="Basic and acidic residues" evidence="1">
    <location>
        <begin position="228"/>
        <end position="237"/>
    </location>
</feature>
<evidence type="ECO:0000313" key="4">
    <source>
        <dbReference type="Ensembl" id="ENSOCUP00000006450.3"/>
    </source>
</evidence>
<dbReference type="Proteomes" id="UP000001811">
    <property type="component" value="Chromosome 2"/>
</dbReference>
<dbReference type="EMBL" id="AAGW02010238">
    <property type="status" value="NOT_ANNOTATED_CDS"/>
    <property type="molecule type" value="Genomic_DNA"/>
</dbReference>
<evidence type="ECO:0000256" key="1">
    <source>
        <dbReference type="SAM" id="MobiDB-lite"/>
    </source>
</evidence>
<dbReference type="Ensembl" id="ENSOCUT00000007456.3">
    <property type="protein sequence ID" value="ENSOCUP00000006450.3"/>
    <property type="gene ID" value="ENSOCUG00000007460.3"/>
</dbReference>
<evidence type="ECO:0000259" key="3">
    <source>
        <dbReference type="Pfam" id="PF00080"/>
    </source>
</evidence>
<reference evidence="4" key="2">
    <citation type="submission" date="2025-08" db="UniProtKB">
        <authorList>
            <consortium name="Ensembl"/>
        </authorList>
    </citation>
    <scope>IDENTIFICATION</scope>
    <source>
        <strain evidence="4">Thorbecke</strain>
    </source>
</reference>